<dbReference type="InterPro" id="IPR002938">
    <property type="entry name" value="FAD-bd"/>
</dbReference>
<evidence type="ECO:0000259" key="1">
    <source>
        <dbReference type="Pfam" id="PF01494"/>
    </source>
</evidence>
<dbReference type="Gene3D" id="3.50.50.60">
    <property type="entry name" value="FAD/NAD(P)-binding domain"/>
    <property type="match status" value="1"/>
</dbReference>
<dbReference type="EMBL" id="AUZZ01009279">
    <property type="protein sequence ID" value="EQD34006.1"/>
    <property type="molecule type" value="Genomic_DNA"/>
</dbReference>
<reference evidence="2" key="2">
    <citation type="journal article" date="2014" name="ISME J.">
        <title>Microbial stratification in low pH oxic and suboxic macroscopic growths along an acid mine drainage.</title>
        <authorList>
            <person name="Mendez-Garcia C."/>
            <person name="Mesa V."/>
            <person name="Sprenger R.R."/>
            <person name="Richter M."/>
            <person name="Diez M.S."/>
            <person name="Solano J."/>
            <person name="Bargiela R."/>
            <person name="Golyshina O.V."/>
            <person name="Manteca A."/>
            <person name="Ramos J.L."/>
            <person name="Gallego J.R."/>
            <person name="Llorente I."/>
            <person name="Martins Dos Santos V.A."/>
            <person name="Jensen O.N."/>
            <person name="Pelaez A.I."/>
            <person name="Sanchez J."/>
            <person name="Ferrer M."/>
        </authorList>
    </citation>
    <scope>NUCLEOTIDE SEQUENCE</scope>
</reference>
<dbReference type="SUPFAM" id="SSF51905">
    <property type="entry name" value="FAD/NAD(P)-binding domain"/>
    <property type="match status" value="1"/>
</dbReference>
<name>T0YF30_9ZZZZ</name>
<reference evidence="2" key="1">
    <citation type="submission" date="2013-08" db="EMBL/GenBank/DDBJ databases">
        <authorList>
            <person name="Mendez C."/>
            <person name="Richter M."/>
            <person name="Ferrer M."/>
            <person name="Sanchez J."/>
        </authorList>
    </citation>
    <scope>NUCLEOTIDE SEQUENCE</scope>
</reference>
<dbReference type="Gene3D" id="3.30.9.10">
    <property type="entry name" value="D-Amino Acid Oxidase, subunit A, domain 2"/>
    <property type="match status" value="1"/>
</dbReference>
<dbReference type="AlphaFoldDB" id="T0YF30"/>
<evidence type="ECO:0000313" key="2">
    <source>
        <dbReference type="EMBL" id="EQD34006.1"/>
    </source>
</evidence>
<accession>T0YF30</accession>
<dbReference type="PRINTS" id="PR00420">
    <property type="entry name" value="RNGMNOXGNASE"/>
</dbReference>
<dbReference type="PANTHER" id="PTHR42685:SF22">
    <property type="entry name" value="CONDITIONED MEDIUM FACTOR RECEPTOR 1"/>
    <property type="match status" value="1"/>
</dbReference>
<keyword evidence="2" id="KW-0560">Oxidoreductase</keyword>
<feature type="domain" description="FAD-binding" evidence="1">
    <location>
        <begin position="3"/>
        <end position="163"/>
    </location>
</feature>
<dbReference type="PANTHER" id="PTHR42685">
    <property type="entry name" value="GERANYLGERANYL DIPHOSPHATE REDUCTASE"/>
    <property type="match status" value="1"/>
</dbReference>
<comment type="caution">
    <text evidence="2">The sequence shown here is derived from an EMBL/GenBank/DDBJ whole genome shotgun (WGS) entry which is preliminary data.</text>
</comment>
<dbReference type="InterPro" id="IPR036188">
    <property type="entry name" value="FAD/NAD-bd_sf"/>
</dbReference>
<dbReference type="InterPro" id="IPR050407">
    <property type="entry name" value="Geranylgeranyl_reductase"/>
</dbReference>
<dbReference type="GO" id="GO:0071949">
    <property type="term" value="F:FAD binding"/>
    <property type="evidence" value="ECO:0007669"/>
    <property type="project" value="InterPro"/>
</dbReference>
<sequence>MDEVDVLVVGTGPAGSTVAYELARRGHSVRVIEEHGRVGFPVQCAGLVSARVIELAGSDRRVRTRVHGATVYGPGGSRVQFKAPEPRAFVIDRAGLDIDLADRAARAGAAIETGVAYEGRGPSEGDREVALLRGSDGSHRRLTARLVIGADGVASAVARAYRLRRPIEILPAFEAEFPDSPGDPDQVEVDLGRQVAPGLFGWWIPDGSGGGRIGVAAEADGVPARRYFERLLDRREARTGRSARNPTAYLVSGIPIGTLPKCSDQRILLVGDAAAQVKPLSGGGIFTGMRCATIAAEVADRGLRANDLVGRLSSAPV</sequence>
<dbReference type="EC" id="1.-.-.-" evidence="2"/>
<gene>
    <name evidence="2" type="ORF">B2A_12859</name>
</gene>
<organism evidence="2">
    <name type="scientific">mine drainage metagenome</name>
    <dbReference type="NCBI Taxonomy" id="410659"/>
    <lineage>
        <taxon>unclassified sequences</taxon>
        <taxon>metagenomes</taxon>
        <taxon>ecological metagenomes</taxon>
    </lineage>
</organism>
<dbReference type="NCBIfam" id="TIGR02032">
    <property type="entry name" value="GG-red-SF"/>
    <property type="match status" value="1"/>
</dbReference>
<protein>
    <submittedName>
        <fullName evidence="2">Geranylgeranyl reductase</fullName>
        <ecNumber evidence="2">1.-.-.-</ecNumber>
    </submittedName>
</protein>
<proteinExistence type="predicted"/>
<dbReference type="Pfam" id="PF01494">
    <property type="entry name" value="FAD_binding_3"/>
    <property type="match status" value="1"/>
</dbReference>
<dbReference type="InterPro" id="IPR011777">
    <property type="entry name" value="Geranylgeranyl_Rdtase_fam"/>
</dbReference>
<dbReference type="GO" id="GO:0016628">
    <property type="term" value="F:oxidoreductase activity, acting on the CH-CH group of donors, NAD or NADP as acceptor"/>
    <property type="evidence" value="ECO:0007669"/>
    <property type="project" value="InterPro"/>
</dbReference>